<accession>A0A9P5SN18</accession>
<dbReference type="EMBL" id="JAAAUY010000277">
    <property type="protein sequence ID" value="KAF9332175.1"/>
    <property type="molecule type" value="Genomic_DNA"/>
</dbReference>
<organism evidence="1 2">
    <name type="scientific">Podila minutissima</name>
    <dbReference type="NCBI Taxonomy" id="64525"/>
    <lineage>
        <taxon>Eukaryota</taxon>
        <taxon>Fungi</taxon>
        <taxon>Fungi incertae sedis</taxon>
        <taxon>Mucoromycota</taxon>
        <taxon>Mortierellomycotina</taxon>
        <taxon>Mortierellomycetes</taxon>
        <taxon>Mortierellales</taxon>
        <taxon>Mortierellaceae</taxon>
        <taxon>Podila</taxon>
    </lineage>
</organism>
<sequence length="75" mass="8784">MIPQLLKKLNAENVIPFLFRMAYKFPELHKEVIQFMAKSCGPVMSKRGIRDTYKDHPDVFDILVDLLEAYNEAQK</sequence>
<dbReference type="Proteomes" id="UP000696485">
    <property type="component" value="Unassembled WGS sequence"/>
</dbReference>
<evidence type="ECO:0000313" key="2">
    <source>
        <dbReference type="Proteomes" id="UP000696485"/>
    </source>
</evidence>
<gene>
    <name evidence="1" type="ORF">BG006_004963</name>
</gene>
<evidence type="ECO:0000313" key="1">
    <source>
        <dbReference type="EMBL" id="KAF9332175.1"/>
    </source>
</evidence>
<name>A0A9P5SN18_9FUNG</name>
<reference evidence="1" key="1">
    <citation type="journal article" date="2020" name="Fungal Divers.">
        <title>Resolving the Mortierellaceae phylogeny through synthesis of multi-gene phylogenetics and phylogenomics.</title>
        <authorList>
            <person name="Vandepol N."/>
            <person name="Liber J."/>
            <person name="Desiro A."/>
            <person name="Na H."/>
            <person name="Kennedy M."/>
            <person name="Barry K."/>
            <person name="Grigoriev I.V."/>
            <person name="Miller A.N."/>
            <person name="O'Donnell K."/>
            <person name="Stajich J.E."/>
            <person name="Bonito G."/>
        </authorList>
    </citation>
    <scope>NUCLEOTIDE SEQUENCE</scope>
    <source>
        <strain evidence="1">NVP1</strain>
    </source>
</reference>
<proteinExistence type="predicted"/>
<keyword evidence="2" id="KW-1185">Reference proteome</keyword>
<dbReference type="AlphaFoldDB" id="A0A9P5SN18"/>
<protein>
    <submittedName>
        <fullName evidence="1">Uncharacterized protein</fullName>
    </submittedName>
</protein>
<comment type="caution">
    <text evidence="1">The sequence shown here is derived from an EMBL/GenBank/DDBJ whole genome shotgun (WGS) entry which is preliminary data.</text>
</comment>